<evidence type="ECO:0000313" key="1">
    <source>
        <dbReference type="EMBL" id="MCO1656315.1"/>
    </source>
</evidence>
<gene>
    <name evidence="1" type="ORF">KDL28_14740</name>
</gene>
<sequence length="59" mass="6980">MSEGTWFYCLRHHAVEPVEGCRAMDRLGPYPDRETAARAVELARERTEREDQRDEEWNG</sequence>
<accession>A0ABT1A085</accession>
<dbReference type="Proteomes" id="UP001165283">
    <property type="component" value="Unassembled WGS sequence"/>
</dbReference>
<name>A0ABT1A085_9PSEU</name>
<protein>
    <recommendedName>
        <fullName evidence="3">SPOR domain-containing protein</fullName>
    </recommendedName>
</protein>
<keyword evidence="2" id="KW-1185">Reference proteome</keyword>
<evidence type="ECO:0000313" key="2">
    <source>
        <dbReference type="Proteomes" id="UP001165283"/>
    </source>
</evidence>
<organism evidence="1 2">
    <name type="scientific">Pseudonocardia humida</name>
    <dbReference type="NCBI Taxonomy" id="2800819"/>
    <lineage>
        <taxon>Bacteria</taxon>
        <taxon>Bacillati</taxon>
        <taxon>Actinomycetota</taxon>
        <taxon>Actinomycetes</taxon>
        <taxon>Pseudonocardiales</taxon>
        <taxon>Pseudonocardiaceae</taxon>
        <taxon>Pseudonocardia</taxon>
    </lineage>
</organism>
<dbReference type="RefSeq" id="WP_252438916.1">
    <property type="nucleotide sequence ID" value="NZ_JAGSOV010000034.1"/>
</dbReference>
<dbReference type="EMBL" id="JAGSOV010000034">
    <property type="protein sequence ID" value="MCO1656315.1"/>
    <property type="molecule type" value="Genomic_DNA"/>
</dbReference>
<evidence type="ECO:0008006" key="3">
    <source>
        <dbReference type="Google" id="ProtNLM"/>
    </source>
</evidence>
<comment type="caution">
    <text evidence="1">The sequence shown here is derived from an EMBL/GenBank/DDBJ whole genome shotgun (WGS) entry which is preliminary data.</text>
</comment>
<proteinExistence type="predicted"/>
<reference evidence="1" key="1">
    <citation type="submission" date="2021-04" db="EMBL/GenBank/DDBJ databases">
        <title>Pseudonocardia sp. nov., isolated from sandy soil of mangrove forest.</title>
        <authorList>
            <person name="Zan Z."/>
            <person name="Huang R."/>
            <person name="Liu W."/>
        </authorList>
    </citation>
    <scope>NUCLEOTIDE SEQUENCE</scope>
    <source>
        <strain evidence="1">S2-4</strain>
    </source>
</reference>